<keyword evidence="1" id="KW-0255">Endonuclease</keyword>
<protein>
    <submittedName>
        <fullName evidence="1">Restriction endonuclease BglII</fullName>
    </submittedName>
</protein>
<dbReference type="SUPFAM" id="SSF52980">
    <property type="entry name" value="Restriction endonuclease-like"/>
    <property type="match status" value="1"/>
</dbReference>
<dbReference type="EMBL" id="FNYY01000012">
    <property type="protein sequence ID" value="SEJ86026.1"/>
    <property type="molecule type" value="Genomic_DNA"/>
</dbReference>
<organism evidence="1 2">
    <name type="scientific">Marinovum algicola</name>
    <dbReference type="NCBI Taxonomy" id="42444"/>
    <lineage>
        <taxon>Bacteria</taxon>
        <taxon>Pseudomonadati</taxon>
        <taxon>Pseudomonadota</taxon>
        <taxon>Alphaproteobacteria</taxon>
        <taxon>Rhodobacterales</taxon>
        <taxon>Roseobacteraceae</taxon>
        <taxon>Marinovum</taxon>
    </lineage>
</organism>
<accession>A0A975WC30</accession>
<dbReference type="GeneID" id="80819426"/>
<name>A0A975WC30_9RHOB</name>
<dbReference type="InterPro" id="IPR015278">
    <property type="entry name" value="BglII-like"/>
</dbReference>
<keyword evidence="1" id="KW-0540">Nuclease</keyword>
<dbReference type="AlphaFoldDB" id="A0A975WC30"/>
<evidence type="ECO:0000313" key="2">
    <source>
        <dbReference type="Proteomes" id="UP000182932"/>
    </source>
</evidence>
<dbReference type="GO" id="GO:0009307">
    <property type="term" value="P:DNA restriction-modification system"/>
    <property type="evidence" value="ECO:0007669"/>
    <property type="project" value="InterPro"/>
</dbReference>
<dbReference type="GO" id="GO:0009036">
    <property type="term" value="F:type II site-specific deoxyribonuclease activity"/>
    <property type="evidence" value="ECO:0007669"/>
    <property type="project" value="InterPro"/>
</dbReference>
<keyword evidence="1" id="KW-0378">Hydrolase</keyword>
<dbReference type="RefSeq" id="WP_074837450.1">
    <property type="nucleotide sequence ID" value="NZ_CATLTK010000065.1"/>
</dbReference>
<sequence>MFKNLREIGYQIAATNHAEAIVAHDFPEEIAELCGALEDFRISAQDLIASGGGEAGSTQRLRRDLAAKGWHKHNFIQRATIDGIEREAISHEIDHVRRGRNGTIALEIEWNNKDPFFDRDLENFQRLHALSAISFGVVVTRGASLQDGMTDLVIAGLAAEGVDSEDGLAVFDIKERTARQREIVARVMASGLGYRAAFAKAFVADKFGTASTHWDKLQDRVRRGVGNPCPLILIGIGVERVTFDEPARQIDQGWLWPEDEA</sequence>
<dbReference type="Proteomes" id="UP000182932">
    <property type="component" value="Unassembled WGS sequence"/>
</dbReference>
<keyword evidence="2" id="KW-1185">Reference proteome</keyword>
<dbReference type="Pfam" id="PF09195">
    <property type="entry name" value="Endonuc-BglII"/>
    <property type="match status" value="1"/>
</dbReference>
<reference evidence="1 2" key="1">
    <citation type="submission" date="2016-10" db="EMBL/GenBank/DDBJ databases">
        <authorList>
            <person name="Varghese N."/>
            <person name="Submissions S."/>
        </authorList>
    </citation>
    <scope>NUCLEOTIDE SEQUENCE [LARGE SCALE GENOMIC DNA]</scope>
    <source>
        <strain evidence="1 2">FF3</strain>
    </source>
</reference>
<comment type="caution">
    <text evidence="1">The sequence shown here is derived from an EMBL/GenBank/DDBJ whole genome shotgun (WGS) entry which is preliminary data.</text>
</comment>
<gene>
    <name evidence="1" type="ORF">SAMN04487940_11224</name>
</gene>
<proteinExistence type="predicted"/>
<evidence type="ECO:0000313" key="1">
    <source>
        <dbReference type="EMBL" id="SEJ86026.1"/>
    </source>
</evidence>
<dbReference type="InterPro" id="IPR011335">
    <property type="entry name" value="Restrct_endonuc-II-like"/>
</dbReference>